<protein>
    <recommendedName>
        <fullName evidence="5">Swarming motility protein SwrB</fullName>
    </recommendedName>
</protein>
<dbReference type="EMBL" id="LFXJ01000010">
    <property type="protein sequence ID" value="KMY29564.1"/>
    <property type="molecule type" value="Genomic_DNA"/>
</dbReference>
<reference evidence="4" key="1">
    <citation type="submission" date="2015-07" db="EMBL/GenBank/DDBJ databases">
        <authorList>
            <consortium name="Consortium for Microbial Forensics and Genomics (microFORGE)"/>
            <person name="Knight B.M."/>
            <person name="Roberts D.P."/>
            <person name="Lin D."/>
            <person name="Hari K."/>
            <person name="Fletcher J."/>
            <person name="Melcher U."/>
            <person name="Blagden T."/>
            <person name="Winegar R.A."/>
        </authorList>
    </citation>
    <scope>NUCLEOTIDE SEQUENCE [LARGE SCALE GENOMIC DNA]</scope>
    <source>
        <strain evidence="4">DSM 23493</strain>
    </source>
</reference>
<dbReference type="InterPro" id="IPR046118">
    <property type="entry name" value="DUF6115"/>
</dbReference>
<feature type="region of interest" description="Disordered" evidence="2">
    <location>
        <begin position="83"/>
        <end position="110"/>
    </location>
</feature>
<feature type="compositionally biased region" description="Basic and acidic residues" evidence="2">
    <location>
        <begin position="83"/>
        <end position="101"/>
    </location>
</feature>
<evidence type="ECO:0008006" key="5">
    <source>
        <dbReference type="Google" id="ProtNLM"/>
    </source>
</evidence>
<evidence type="ECO:0000256" key="2">
    <source>
        <dbReference type="SAM" id="MobiDB-lite"/>
    </source>
</evidence>
<dbReference type="OrthoDB" id="1708317at2"/>
<evidence type="ECO:0000313" key="3">
    <source>
        <dbReference type="EMBL" id="KMY29564.1"/>
    </source>
</evidence>
<feature type="region of interest" description="Disordered" evidence="2">
    <location>
        <begin position="127"/>
        <end position="163"/>
    </location>
</feature>
<organism evidence="3 4">
    <name type="scientific">Lysinibacillus xylanilyticus</name>
    <dbReference type="NCBI Taxonomy" id="582475"/>
    <lineage>
        <taxon>Bacteria</taxon>
        <taxon>Bacillati</taxon>
        <taxon>Bacillota</taxon>
        <taxon>Bacilli</taxon>
        <taxon>Bacillales</taxon>
        <taxon>Bacillaceae</taxon>
        <taxon>Lysinibacillus</taxon>
    </lineage>
</organism>
<dbReference type="AlphaFoldDB" id="A0A0K9F4M7"/>
<gene>
    <name evidence="3" type="ORF">ACZ11_20955</name>
</gene>
<accession>A0A0K9F4M7</accession>
<dbReference type="GeneID" id="96600682"/>
<name>A0A0K9F4M7_9BACI</name>
<evidence type="ECO:0000256" key="1">
    <source>
        <dbReference type="SAM" id="Coils"/>
    </source>
</evidence>
<feature type="coiled-coil region" evidence="1">
    <location>
        <begin position="23"/>
        <end position="72"/>
    </location>
</feature>
<dbReference type="RefSeq" id="WP_049668465.1">
    <property type="nucleotide sequence ID" value="NZ_JBIVOC010000001.1"/>
</dbReference>
<dbReference type="Pfam" id="PF19610">
    <property type="entry name" value="DUF6115"/>
    <property type="match status" value="1"/>
</dbReference>
<proteinExistence type="predicted"/>
<dbReference type="PATRIC" id="fig|582475.4.peg.3283"/>
<comment type="caution">
    <text evidence="3">The sequence shown here is derived from an EMBL/GenBank/DDBJ whole genome shotgun (WGS) entry which is preliminary data.</text>
</comment>
<sequence length="202" mass="23138">MTIILIAVLFILQLLSFYFLIILNTKLAKFKDLEKKQERLMREMDDTISLYLADMKDENDRLIQELQRVSKFEIQNAVKQEEPIVRQKEQEQSPSLTKEESTVDGSVSLDNEPRVYVPKNIVANAYSRQKQTGAKNDANKTEAKVAHSAQQPTDATKKEEAKPLTIEQQAVELAKQGKTAEEIAKQLQKGKTEIELLLKFHH</sequence>
<dbReference type="Proteomes" id="UP000037326">
    <property type="component" value="Unassembled WGS sequence"/>
</dbReference>
<keyword evidence="1" id="KW-0175">Coiled coil</keyword>
<evidence type="ECO:0000313" key="4">
    <source>
        <dbReference type="Proteomes" id="UP000037326"/>
    </source>
</evidence>